<dbReference type="CDD" id="cd12797">
    <property type="entry name" value="M23_peptidase"/>
    <property type="match status" value="1"/>
</dbReference>
<dbReference type="InterPro" id="IPR050570">
    <property type="entry name" value="Cell_wall_metabolism_enzyme"/>
</dbReference>
<keyword evidence="2" id="KW-1133">Transmembrane helix</keyword>
<dbReference type="Pfam" id="PF01551">
    <property type="entry name" value="Peptidase_M23"/>
    <property type="match status" value="1"/>
</dbReference>
<feature type="transmembrane region" description="Helical" evidence="2">
    <location>
        <begin position="41"/>
        <end position="63"/>
    </location>
</feature>
<evidence type="ECO:0000313" key="5">
    <source>
        <dbReference type="EMBL" id="MDQ2095251.1"/>
    </source>
</evidence>
<keyword evidence="2" id="KW-0472">Membrane</keyword>
<dbReference type="SUPFAM" id="SSF51261">
    <property type="entry name" value="Duplicated hybrid motif"/>
    <property type="match status" value="1"/>
</dbReference>
<dbReference type="InterPro" id="IPR045974">
    <property type="entry name" value="DUF5930"/>
</dbReference>
<evidence type="ECO:0000259" key="4">
    <source>
        <dbReference type="Pfam" id="PF19353"/>
    </source>
</evidence>
<dbReference type="InterPro" id="IPR016047">
    <property type="entry name" value="M23ase_b-sheet_dom"/>
</dbReference>
<reference evidence="5" key="2">
    <citation type="submission" date="2023-04" db="EMBL/GenBank/DDBJ databases">
        <title>'Rhodoalgimonas zhirmunskyi' gen. nov., isolated from a red alga.</title>
        <authorList>
            <person name="Nedashkovskaya O.I."/>
            <person name="Otstavnykh N.Y."/>
            <person name="Bystritskaya E.P."/>
            <person name="Balabanova L.A."/>
            <person name="Isaeva M.P."/>
        </authorList>
    </citation>
    <scope>NUCLEOTIDE SEQUENCE</scope>
    <source>
        <strain evidence="5">10Alg 79</strain>
    </source>
</reference>
<organism evidence="5 6">
    <name type="scientific">Rhodalgimonas zhirmunskyi</name>
    <dbReference type="NCBI Taxonomy" id="2964767"/>
    <lineage>
        <taxon>Bacteria</taxon>
        <taxon>Pseudomonadati</taxon>
        <taxon>Pseudomonadota</taxon>
        <taxon>Alphaproteobacteria</taxon>
        <taxon>Rhodobacterales</taxon>
        <taxon>Roseobacteraceae</taxon>
        <taxon>Rhodalgimonas</taxon>
    </lineage>
</organism>
<keyword evidence="6" id="KW-1185">Reference proteome</keyword>
<comment type="caution">
    <text evidence="5">The sequence shown here is derived from an EMBL/GenBank/DDBJ whole genome shotgun (WGS) entry which is preliminary data.</text>
</comment>
<dbReference type="Proteomes" id="UP001227162">
    <property type="component" value="Unassembled WGS sequence"/>
</dbReference>
<dbReference type="FunFam" id="2.70.70.10:FF:000006">
    <property type="entry name" value="M23 family peptidase"/>
    <property type="match status" value="1"/>
</dbReference>
<evidence type="ECO:0000259" key="3">
    <source>
        <dbReference type="Pfam" id="PF01551"/>
    </source>
</evidence>
<keyword evidence="2" id="KW-0812">Transmembrane</keyword>
<protein>
    <submittedName>
        <fullName evidence="5">DUF5930 domain-containing protein</fullName>
    </submittedName>
</protein>
<dbReference type="GO" id="GO:0004222">
    <property type="term" value="F:metalloendopeptidase activity"/>
    <property type="evidence" value="ECO:0007669"/>
    <property type="project" value="TreeGrafter"/>
</dbReference>
<evidence type="ECO:0000256" key="2">
    <source>
        <dbReference type="SAM" id="Phobius"/>
    </source>
</evidence>
<feature type="domain" description="M23ase beta-sheet core" evidence="3">
    <location>
        <begin position="338"/>
        <end position="432"/>
    </location>
</feature>
<name>A0AAJ1U8E8_9RHOB</name>
<dbReference type="Gene3D" id="2.70.70.10">
    <property type="entry name" value="Glucose Permease (Domain IIA)"/>
    <property type="match status" value="1"/>
</dbReference>
<feature type="domain" description="DUF5930" evidence="4">
    <location>
        <begin position="1"/>
        <end position="320"/>
    </location>
</feature>
<evidence type="ECO:0000256" key="1">
    <source>
        <dbReference type="SAM" id="MobiDB-lite"/>
    </source>
</evidence>
<accession>A0AAJ1U8E8</accession>
<feature type="region of interest" description="Disordered" evidence="1">
    <location>
        <begin position="265"/>
        <end position="285"/>
    </location>
</feature>
<gene>
    <name evidence="5" type="ORF">NOI20_14120</name>
</gene>
<dbReference type="PANTHER" id="PTHR21666:SF270">
    <property type="entry name" value="MUREIN HYDROLASE ACTIVATOR ENVC"/>
    <property type="match status" value="1"/>
</dbReference>
<dbReference type="EMBL" id="JANFFA010000004">
    <property type="protein sequence ID" value="MDQ2095251.1"/>
    <property type="molecule type" value="Genomic_DNA"/>
</dbReference>
<dbReference type="Pfam" id="PF19353">
    <property type="entry name" value="DUF5930"/>
    <property type="match status" value="1"/>
</dbReference>
<dbReference type="InterPro" id="IPR011055">
    <property type="entry name" value="Dup_hybrid_motif"/>
</dbReference>
<reference evidence="5" key="1">
    <citation type="submission" date="2022-07" db="EMBL/GenBank/DDBJ databases">
        <authorList>
            <person name="Otstavnykh N."/>
            <person name="Isaeva M."/>
            <person name="Bystritskaya E."/>
        </authorList>
    </citation>
    <scope>NUCLEOTIDE SEQUENCE</scope>
    <source>
        <strain evidence="5">10Alg 79</strain>
    </source>
</reference>
<dbReference type="AlphaFoldDB" id="A0AAJ1U8E8"/>
<dbReference type="RefSeq" id="WP_317626875.1">
    <property type="nucleotide sequence ID" value="NZ_JANFFA010000004.1"/>
</dbReference>
<dbReference type="PANTHER" id="PTHR21666">
    <property type="entry name" value="PEPTIDASE-RELATED"/>
    <property type="match status" value="1"/>
</dbReference>
<evidence type="ECO:0000313" key="6">
    <source>
        <dbReference type="Proteomes" id="UP001227162"/>
    </source>
</evidence>
<sequence>MRSRLAIKMHSLLERFFPERRVFLRSDSDTRFIRLRPHVQMAGFLGSALILAWAIIATAILLMDSIGSGNFREQAKRDQRTYAARLNFLAEERDMRAEEALAAQDRFNTALAQISRMQSELLSSETRRRELETGIEVIQTTLRRTMKERDTARKSAQELQTAMAEGGSALPGQSSVSNGAISVLQGALADTAAERDKVVADAQDALQQADDMALQIKLMQDQNDQIFRQLEDAMTISVEPLDKMFRQAGMNPDSLLKQVRRGYSGQGGPLTPLTFSTKGSEPSPDTMRANRILNQMDRLNLYRIAATKAPFAIPVKDKFRFTSGFGYRRDPKTGGRRLHKGVDFAGPVGTPLYATADGVVTHAGWSSGYGRLVKVQHEFGIETRYAHMNKIRVKVGQKVSRGQRIGDMGASGRVTGPHLHYEVRVGGKAVNPMTYIKAANNVF</sequence>
<proteinExistence type="predicted"/>